<name>A0A7C4L1J9_9CHLR</name>
<feature type="transmembrane region" description="Helical" evidence="1">
    <location>
        <begin position="7"/>
        <end position="28"/>
    </location>
</feature>
<feature type="transmembrane region" description="Helical" evidence="1">
    <location>
        <begin position="312"/>
        <end position="334"/>
    </location>
</feature>
<dbReference type="PANTHER" id="PTHR41771">
    <property type="entry name" value="MEMBRANE PROTEIN-RELATED"/>
    <property type="match status" value="1"/>
</dbReference>
<feature type="transmembrane region" description="Helical" evidence="1">
    <location>
        <begin position="131"/>
        <end position="152"/>
    </location>
</feature>
<sequence>MQPNRNRIALFFSLLAVIAGIVLIIWLVPRLSTLFSSQRPAGQVGYDSSTVRAEVLEILETGQITLGERPQRYQVFTARVLEGNFAGQIVEIEYGLQQIRPNDADVRPGEQVLISVGVRPDGQIVAFFTDFIRIGSILQLFLIFVLFSVLIGGWKGLRGLLGIALSLIVIVAYIIPQILAGKNPVLVSIIGSFGFLAVSLYIVYGWTLKTHAAVLGMLIALVITGALAWVSINFTRLSGFGDENVMFLAQMTATPIDMRGLLLGGMIIGALGVLDDLVISQSSAVFELHGANPALSLGFLYRRAMNIGRDHVAATVNTLVLAYAGASLPMLLMFSLNNQNPGLLLNLNFIAEEVVRTLVGSIGLFASVPITTALACLAAVYAHRMGKWRRWLGPETGTEEHSHFH</sequence>
<proteinExistence type="predicted"/>
<keyword evidence="1" id="KW-0472">Membrane</keyword>
<feature type="transmembrane region" description="Helical" evidence="1">
    <location>
        <begin position="185"/>
        <end position="206"/>
    </location>
</feature>
<dbReference type="PANTHER" id="PTHR41771:SF1">
    <property type="entry name" value="MEMBRANE PROTEIN"/>
    <property type="match status" value="1"/>
</dbReference>
<keyword evidence="1" id="KW-1133">Transmembrane helix</keyword>
<keyword evidence="1" id="KW-0812">Transmembrane</keyword>
<dbReference type="InterPro" id="IPR012507">
    <property type="entry name" value="YibE_F"/>
</dbReference>
<dbReference type="AlphaFoldDB" id="A0A7C4L1J9"/>
<evidence type="ECO:0000256" key="1">
    <source>
        <dbReference type="SAM" id="Phobius"/>
    </source>
</evidence>
<comment type="caution">
    <text evidence="2">The sequence shown here is derived from an EMBL/GenBank/DDBJ whole genome shotgun (WGS) entry which is preliminary data.</text>
</comment>
<dbReference type="Pfam" id="PF07907">
    <property type="entry name" value="YibE_F"/>
    <property type="match status" value="1"/>
</dbReference>
<feature type="transmembrane region" description="Helical" evidence="1">
    <location>
        <begin position="213"/>
        <end position="232"/>
    </location>
</feature>
<feature type="transmembrane region" description="Helical" evidence="1">
    <location>
        <begin position="261"/>
        <end position="279"/>
    </location>
</feature>
<accession>A0A7C4L1J9</accession>
<dbReference type="EMBL" id="DSXR01000061">
    <property type="protein sequence ID" value="HGS87215.1"/>
    <property type="molecule type" value="Genomic_DNA"/>
</dbReference>
<reference evidence="2" key="1">
    <citation type="journal article" date="2020" name="mSystems">
        <title>Genome- and Community-Level Interaction Insights into Carbon Utilization and Element Cycling Functions of Hydrothermarchaeota in Hydrothermal Sediment.</title>
        <authorList>
            <person name="Zhou Z."/>
            <person name="Liu Y."/>
            <person name="Xu W."/>
            <person name="Pan J."/>
            <person name="Luo Z.H."/>
            <person name="Li M."/>
        </authorList>
    </citation>
    <scope>NUCLEOTIDE SEQUENCE [LARGE SCALE GENOMIC DNA]</scope>
    <source>
        <strain evidence="2">SpSt-556</strain>
    </source>
</reference>
<protein>
    <submittedName>
        <fullName evidence="2">YibE/F family protein</fullName>
    </submittedName>
</protein>
<feature type="transmembrane region" description="Helical" evidence="1">
    <location>
        <begin position="159"/>
        <end position="179"/>
    </location>
</feature>
<gene>
    <name evidence="2" type="ORF">ENT17_06295</name>
</gene>
<evidence type="ECO:0000313" key="2">
    <source>
        <dbReference type="EMBL" id="HGS87215.1"/>
    </source>
</evidence>
<feature type="transmembrane region" description="Helical" evidence="1">
    <location>
        <begin position="354"/>
        <end position="382"/>
    </location>
</feature>
<organism evidence="2">
    <name type="scientific">Bellilinea caldifistulae</name>
    <dbReference type="NCBI Taxonomy" id="360411"/>
    <lineage>
        <taxon>Bacteria</taxon>
        <taxon>Bacillati</taxon>
        <taxon>Chloroflexota</taxon>
        <taxon>Anaerolineae</taxon>
        <taxon>Anaerolineales</taxon>
        <taxon>Anaerolineaceae</taxon>
        <taxon>Bellilinea</taxon>
    </lineage>
</organism>